<feature type="chain" id="PRO_5043788712" description="Protein kinase domain-containing protein" evidence="15">
    <location>
        <begin position="22"/>
        <end position="1098"/>
    </location>
</feature>
<comment type="caution">
    <text evidence="17">The sequence shown here is derived from an EMBL/GenBank/DDBJ whole genome shotgun (WGS) entry which is preliminary data.</text>
</comment>
<dbReference type="GO" id="GO:0005930">
    <property type="term" value="C:axoneme"/>
    <property type="evidence" value="ECO:0007669"/>
    <property type="project" value="UniProtKB-SubCell"/>
</dbReference>
<keyword evidence="6" id="KW-0808">Transferase</keyword>
<dbReference type="PROSITE" id="PS00107">
    <property type="entry name" value="PROTEIN_KINASE_ATP"/>
    <property type="match status" value="1"/>
</dbReference>
<dbReference type="InterPro" id="IPR000719">
    <property type="entry name" value="Prot_kinase_dom"/>
</dbReference>
<evidence type="ECO:0000256" key="14">
    <source>
        <dbReference type="SAM" id="Phobius"/>
    </source>
</evidence>
<evidence type="ECO:0000256" key="7">
    <source>
        <dbReference type="ARBA" id="ARBA00022729"/>
    </source>
</evidence>
<dbReference type="InterPro" id="IPR008271">
    <property type="entry name" value="Ser/Thr_kinase_AS"/>
</dbReference>
<proteinExistence type="inferred from homology"/>
<keyword evidence="10" id="KW-0418">Kinase</keyword>
<evidence type="ECO:0000256" key="12">
    <source>
        <dbReference type="PROSITE-ProRule" id="PRU10141"/>
    </source>
</evidence>
<keyword evidence="18" id="KW-1185">Reference proteome</keyword>
<evidence type="ECO:0000256" key="11">
    <source>
        <dbReference type="ARBA" id="ARBA00022840"/>
    </source>
</evidence>
<dbReference type="PANTHER" id="PTHR48053">
    <property type="entry name" value="LEUCINE RICH REPEAT FAMILY PROTEIN, EXPRESSED"/>
    <property type="match status" value="1"/>
</dbReference>
<dbReference type="PROSITE" id="PS50011">
    <property type="entry name" value="PROTEIN_KINASE_DOM"/>
    <property type="match status" value="1"/>
</dbReference>
<keyword evidence="14" id="KW-0812">Transmembrane</keyword>
<dbReference type="PANTHER" id="PTHR48053:SF71">
    <property type="entry name" value="LEUCINE RICH REPEAT FAMILY PROTEIN, EXPRESSED"/>
    <property type="match status" value="1"/>
</dbReference>
<evidence type="ECO:0000256" key="10">
    <source>
        <dbReference type="ARBA" id="ARBA00022777"/>
    </source>
</evidence>
<dbReference type="Pfam" id="PF00560">
    <property type="entry name" value="LRR_1"/>
    <property type="match status" value="1"/>
</dbReference>
<evidence type="ECO:0000256" key="2">
    <source>
        <dbReference type="ARBA" id="ARBA00004236"/>
    </source>
</evidence>
<dbReference type="SUPFAM" id="SSF56112">
    <property type="entry name" value="Protein kinase-like (PK-like)"/>
    <property type="match status" value="1"/>
</dbReference>
<evidence type="ECO:0000256" key="8">
    <source>
        <dbReference type="ARBA" id="ARBA00022737"/>
    </source>
</evidence>
<dbReference type="Pfam" id="PF00069">
    <property type="entry name" value="Pkinase"/>
    <property type="match status" value="1"/>
</dbReference>
<protein>
    <recommendedName>
        <fullName evidence="16">Protein kinase domain-containing protein</fullName>
    </recommendedName>
</protein>
<dbReference type="GO" id="GO:0005886">
    <property type="term" value="C:plasma membrane"/>
    <property type="evidence" value="ECO:0007669"/>
    <property type="project" value="UniProtKB-SubCell"/>
</dbReference>
<reference evidence="17 18" key="1">
    <citation type="journal article" date="2024" name="Nat. Commun.">
        <title>Phylogenomics reveals the evolutionary origins of lichenization in chlorophyte algae.</title>
        <authorList>
            <person name="Puginier C."/>
            <person name="Libourel C."/>
            <person name="Otte J."/>
            <person name="Skaloud P."/>
            <person name="Haon M."/>
            <person name="Grisel S."/>
            <person name="Petersen M."/>
            <person name="Berrin J.G."/>
            <person name="Delaux P.M."/>
            <person name="Dal Grande F."/>
            <person name="Keller J."/>
        </authorList>
    </citation>
    <scope>NUCLEOTIDE SEQUENCE [LARGE SCALE GENOMIC DNA]</scope>
    <source>
        <strain evidence="17 18">SAG 2036</strain>
    </source>
</reference>
<keyword evidence="7 15" id="KW-0732">Signal</keyword>
<dbReference type="CDD" id="cd12087">
    <property type="entry name" value="TM_EGFR-like"/>
    <property type="match status" value="1"/>
</dbReference>
<dbReference type="InterPro" id="IPR013210">
    <property type="entry name" value="LRR_N_plant-typ"/>
</dbReference>
<dbReference type="SUPFAM" id="SSF52047">
    <property type="entry name" value="RNI-like"/>
    <property type="match status" value="1"/>
</dbReference>
<evidence type="ECO:0000256" key="13">
    <source>
        <dbReference type="SAM" id="MobiDB-lite"/>
    </source>
</evidence>
<dbReference type="InterPro" id="IPR001611">
    <property type="entry name" value="Leu-rich_rpt"/>
</dbReference>
<feature type="region of interest" description="Disordered" evidence="13">
    <location>
        <begin position="804"/>
        <end position="827"/>
    </location>
</feature>
<evidence type="ECO:0000259" key="16">
    <source>
        <dbReference type="PROSITE" id="PS50011"/>
    </source>
</evidence>
<organism evidence="17 18">
    <name type="scientific">Symbiochloris irregularis</name>
    <dbReference type="NCBI Taxonomy" id="706552"/>
    <lineage>
        <taxon>Eukaryota</taxon>
        <taxon>Viridiplantae</taxon>
        <taxon>Chlorophyta</taxon>
        <taxon>core chlorophytes</taxon>
        <taxon>Trebouxiophyceae</taxon>
        <taxon>Trebouxiales</taxon>
        <taxon>Trebouxiaceae</taxon>
        <taxon>Symbiochloris</taxon>
    </lineage>
</organism>
<keyword evidence="9 12" id="KW-0547">Nucleotide-binding</keyword>
<evidence type="ECO:0000256" key="1">
    <source>
        <dbReference type="ARBA" id="ARBA00004167"/>
    </source>
</evidence>
<dbReference type="InterPro" id="IPR032675">
    <property type="entry name" value="LRR_dom_sf"/>
</dbReference>
<evidence type="ECO:0000256" key="4">
    <source>
        <dbReference type="ARBA" id="ARBA00008684"/>
    </source>
</evidence>
<evidence type="ECO:0000313" key="17">
    <source>
        <dbReference type="EMBL" id="KAK9799779.1"/>
    </source>
</evidence>
<dbReference type="SMART" id="SM00220">
    <property type="entry name" value="S_TKc"/>
    <property type="match status" value="1"/>
</dbReference>
<comment type="subcellular location">
    <subcellularLocation>
        <location evidence="2">Cell membrane</location>
    </subcellularLocation>
    <subcellularLocation>
        <location evidence="3">Cytoplasm</location>
        <location evidence="3">Cytoskeleton</location>
        <location evidence="3">Cilium axoneme</location>
    </subcellularLocation>
    <subcellularLocation>
        <location evidence="1">Membrane</location>
        <topology evidence="1">Single-pass membrane protein</topology>
    </subcellularLocation>
</comment>
<dbReference type="Proteomes" id="UP001465755">
    <property type="component" value="Unassembled WGS sequence"/>
</dbReference>
<evidence type="ECO:0000256" key="15">
    <source>
        <dbReference type="SAM" id="SignalP"/>
    </source>
</evidence>
<dbReference type="Pfam" id="PF13855">
    <property type="entry name" value="LRR_8"/>
    <property type="match status" value="1"/>
</dbReference>
<evidence type="ECO:0000256" key="5">
    <source>
        <dbReference type="ARBA" id="ARBA00022614"/>
    </source>
</evidence>
<feature type="domain" description="Protein kinase" evidence="16">
    <location>
        <begin position="888"/>
        <end position="1098"/>
    </location>
</feature>
<accession>A0AAW1NUP8</accession>
<keyword evidence="14" id="KW-1133">Transmembrane helix</keyword>
<dbReference type="InterPro" id="IPR017441">
    <property type="entry name" value="Protein_kinase_ATP_BS"/>
</dbReference>
<keyword evidence="11 12" id="KW-0067">ATP-binding</keyword>
<keyword evidence="14" id="KW-0472">Membrane</keyword>
<comment type="similarity">
    <text evidence="4">Belongs to the protein kinase superfamily. Ser/Thr protein kinase family.</text>
</comment>
<feature type="transmembrane region" description="Helical" evidence="14">
    <location>
        <begin position="775"/>
        <end position="797"/>
    </location>
</feature>
<dbReference type="Gene3D" id="1.10.510.10">
    <property type="entry name" value="Transferase(Phosphotransferase) domain 1"/>
    <property type="match status" value="1"/>
</dbReference>
<dbReference type="EMBL" id="JALJOQ010000087">
    <property type="protein sequence ID" value="KAK9799779.1"/>
    <property type="molecule type" value="Genomic_DNA"/>
</dbReference>
<dbReference type="InterPro" id="IPR011009">
    <property type="entry name" value="Kinase-like_dom_sf"/>
</dbReference>
<dbReference type="SUPFAM" id="SSF52058">
    <property type="entry name" value="L domain-like"/>
    <property type="match status" value="1"/>
</dbReference>
<keyword evidence="8" id="KW-0677">Repeat</keyword>
<dbReference type="PROSITE" id="PS00108">
    <property type="entry name" value="PROTEIN_KINASE_ST"/>
    <property type="match status" value="1"/>
</dbReference>
<dbReference type="GO" id="GO:0005524">
    <property type="term" value="F:ATP binding"/>
    <property type="evidence" value="ECO:0007669"/>
    <property type="project" value="UniProtKB-UniRule"/>
</dbReference>
<evidence type="ECO:0000313" key="18">
    <source>
        <dbReference type="Proteomes" id="UP001465755"/>
    </source>
</evidence>
<feature type="compositionally biased region" description="Polar residues" evidence="13">
    <location>
        <begin position="811"/>
        <end position="827"/>
    </location>
</feature>
<feature type="binding site" evidence="12">
    <location>
        <position position="916"/>
    </location>
    <ligand>
        <name>ATP</name>
        <dbReference type="ChEBI" id="CHEBI:30616"/>
    </ligand>
</feature>
<evidence type="ECO:0000256" key="9">
    <source>
        <dbReference type="ARBA" id="ARBA00022741"/>
    </source>
</evidence>
<feature type="signal peptide" evidence="15">
    <location>
        <begin position="1"/>
        <end position="21"/>
    </location>
</feature>
<gene>
    <name evidence="17" type="ORF">WJX73_006089</name>
</gene>
<dbReference type="GO" id="GO:0004672">
    <property type="term" value="F:protein kinase activity"/>
    <property type="evidence" value="ECO:0007669"/>
    <property type="project" value="InterPro"/>
</dbReference>
<dbReference type="Gene3D" id="3.80.10.10">
    <property type="entry name" value="Ribonuclease Inhibitor"/>
    <property type="match status" value="4"/>
</dbReference>
<dbReference type="InterPro" id="IPR051716">
    <property type="entry name" value="Plant_RL_S/T_kinase"/>
</dbReference>
<sequence length="1098" mass="116182">MAASAAALLLLVLARLLLSSGQAPAPAPAEAHNITELADLLVDFVSTFPDLSLPAGQWQRNGNPCSANGSWEYVTCSGDHVKGINFTDVHLSGPIQSSWTPLLAVLTDITLSNASLSGTLPPDWGSALVNAKALDLSNQMLTGELPLEWGMDSSFPSLRAIDLSGNPLVSSLPDWGADGTAMQTLEALKLSDFPSCLQGTLPGNWSMQLPSMTYLDLSGCASSVSGGGLVGTLPEEWSAWNNLTYLNLNENSLTGQLPESWGGAWPHIGSLILSFNSLSGTIPDAWGSGWPSLLTGPNGTSNCTGLILFDNQISGTIPQSFAGSGGLTALPGNAGLCNASSNLQPSPIIYSALQGVTVNGTAPYFVKYCSQDPQAASAKLPLQCPALAGTGNASEATTGLLHFAQTLPKFNPSGTGWVAGDSDVCDWEYVICDNDTLKLDLSNIFLEGYLQPSWGQDLAEFDILLLSNTQLRGQLPAAWASHMTSLQNIDLSLNADIYGPIPRAWSQPDAFPSLMEINVYQCNLSGSLPDLASSAMPQLQRLYASSQNGQQQAGTPGSAGFQGSLPASWGATRIALIELHVDDSSITGTVPAEWGADGAFPSLQLLSLKANRIAGTLPPWGQFRGLPALKTIALDSNVISGTLPASWANLSSLQNLYLNNNALAGTLPSELADSQSLQVVSMVSNRFQGTLPAEWGQAGKLLNLTDLYLGGNQVTGTLPDWGLTGGMAALQVMSVVDNRLAEGPIPDWGPDGKGLHNLQTIQGSESSMSIGAGSIAGIVVGSVAAVAIFSVLGFLIWRRTKGKPSRPAEEANSSLMTGQTHSTNSSYDPSPLDIFLGHSSLPEASRSRLSNLSGTSSSGTPANTLAGAMLQLDWRIDPHRIKISTLPNGRHILLGTGGFGAVYKGLLDGDLEVAIKLMKPDQSYASSSIAKFIAEIDVLRACRDMHIVAFNGAWASEDIMYFICEFCHNGDLYSALAHDRFTDMLSWYNRGKSIALQVARGLFYLHSNGIVHLDIKSPNILLTKEWQAKIADVGLARTLLSKTHLSRTLPGGTYNWQAPETILGFNATFSADIFSYGVVLLEITTGLRPVRGAYPRPQ</sequence>
<dbReference type="AlphaFoldDB" id="A0AAW1NUP8"/>
<keyword evidence="5" id="KW-0433">Leucine-rich repeat</keyword>
<dbReference type="Pfam" id="PF08263">
    <property type="entry name" value="LRRNT_2"/>
    <property type="match status" value="2"/>
</dbReference>
<evidence type="ECO:0000256" key="6">
    <source>
        <dbReference type="ARBA" id="ARBA00022679"/>
    </source>
</evidence>
<evidence type="ECO:0000256" key="3">
    <source>
        <dbReference type="ARBA" id="ARBA00004430"/>
    </source>
</evidence>
<name>A0AAW1NUP8_9CHLO</name>